<feature type="compositionally biased region" description="Pro residues" evidence="1">
    <location>
        <begin position="233"/>
        <end position="255"/>
    </location>
</feature>
<organism evidence="3 4">
    <name type="scientific">Candidatus Burkholderia verschuerenii</name>
    <dbReference type="NCBI Taxonomy" id="242163"/>
    <lineage>
        <taxon>Bacteria</taxon>
        <taxon>Pseudomonadati</taxon>
        <taxon>Pseudomonadota</taxon>
        <taxon>Betaproteobacteria</taxon>
        <taxon>Burkholderiales</taxon>
        <taxon>Burkholderiaceae</taxon>
        <taxon>Burkholderia</taxon>
    </lineage>
</organism>
<keyword evidence="4" id="KW-1185">Reference proteome</keyword>
<name>A0A0L0M384_9BURK</name>
<feature type="region of interest" description="Disordered" evidence="1">
    <location>
        <begin position="226"/>
        <end position="283"/>
    </location>
</feature>
<sequence>MAEYAKKSIVAERGLKIEPPLQAYIERRRWTAFVGHDRLRPGDRSLIYEVYARLHVEKQEEVTIDGHTVDFSARAINAFFDLPDLGIHYDQRPVDERDIYRELTGQEQNHADWRHIRKSELRAKARLINHFVRCRLMPTSSNPEVLKMRAHLIYAISTDVAVDVGRVIRDQMVAATKTSKSNLSLGFPNLITAMCIKAGIRPRGDPTTFIQLMSVLRFEAIKDRQPDPLQHESPPPSPPHQHQTLPPPSPPPSPPHEQQQQDSEQPEPESVRAHEYRQLRQDITELRTHQQRIEVELQSQRHLLELILSRLPPQQPPQ</sequence>
<dbReference type="EMBL" id="LFJJ01000335">
    <property type="protein sequence ID" value="KND56761.1"/>
    <property type="molecule type" value="Genomic_DNA"/>
</dbReference>
<accession>A0A0L0M384</accession>
<dbReference type="Pfam" id="PF20167">
    <property type="entry name" value="Transposase_32"/>
    <property type="match status" value="1"/>
</dbReference>
<evidence type="ECO:0000313" key="4">
    <source>
        <dbReference type="Proteomes" id="UP000036959"/>
    </source>
</evidence>
<dbReference type="Proteomes" id="UP000036959">
    <property type="component" value="Unassembled WGS sequence"/>
</dbReference>
<dbReference type="PATRIC" id="fig|242163.4.peg.4441"/>
<gene>
    <name evidence="3" type="ORF">BVER_02375c</name>
</gene>
<dbReference type="AlphaFoldDB" id="A0A0L0M384"/>
<protein>
    <recommendedName>
        <fullName evidence="2">Putative plant transposon protein domain-containing protein</fullName>
    </recommendedName>
</protein>
<evidence type="ECO:0000313" key="3">
    <source>
        <dbReference type="EMBL" id="KND56761.1"/>
    </source>
</evidence>
<feature type="domain" description="Putative plant transposon protein" evidence="2">
    <location>
        <begin position="27"/>
        <end position="200"/>
    </location>
</feature>
<dbReference type="InterPro" id="IPR046796">
    <property type="entry name" value="Transposase_32_dom"/>
</dbReference>
<evidence type="ECO:0000259" key="2">
    <source>
        <dbReference type="Pfam" id="PF20167"/>
    </source>
</evidence>
<proteinExistence type="predicted"/>
<feature type="compositionally biased region" description="Basic and acidic residues" evidence="1">
    <location>
        <begin position="269"/>
        <end position="283"/>
    </location>
</feature>
<evidence type="ECO:0000256" key="1">
    <source>
        <dbReference type="SAM" id="MobiDB-lite"/>
    </source>
</evidence>
<reference evidence="4" key="1">
    <citation type="submission" date="2015-06" db="EMBL/GenBank/DDBJ databases">
        <title>Comparative genomics of Burkholderia leaf nodule symbionts.</title>
        <authorList>
            <person name="Carlier A."/>
            <person name="Eberl L."/>
            <person name="Pinto-Carbo M."/>
        </authorList>
    </citation>
    <scope>NUCLEOTIDE SEQUENCE [LARGE SCALE GENOMIC DNA]</scope>
    <source>
        <strain evidence="4">UZHbot4</strain>
    </source>
</reference>
<comment type="caution">
    <text evidence="3">The sequence shown here is derived from an EMBL/GenBank/DDBJ whole genome shotgun (WGS) entry which is preliminary data.</text>
</comment>